<evidence type="ECO:0000256" key="11">
    <source>
        <dbReference type="ARBA" id="ARBA00023136"/>
    </source>
</evidence>
<dbReference type="SUPFAM" id="SSF50978">
    <property type="entry name" value="WD40 repeat-like"/>
    <property type="match status" value="1"/>
</dbReference>
<dbReference type="InterPro" id="IPR040251">
    <property type="entry name" value="SEC31-like"/>
</dbReference>
<evidence type="ECO:0000256" key="13">
    <source>
        <dbReference type="ARBA" id="ARBA00025471"/>
    </source>
</evidence>
<dbReference type="Proteomes" id="UP000386466">
    <property type="component" value="Unassembled WGS sequence"/>
</dbReference>
<keyword evidence="22" id="KW-1185">Reference proteome</keyword>
<dbReference type="FunFam" id="1.20.940.10:FF:000001">
    <property type="entry name" value="Protein transport protein Sec31A isoform A"/>
    <property type="match status" value="1"/>
</dbReference>
<dbReference type="GO" id="GO:0007029">
    <property type="term" value="P:endoplasmic reticulum organization"/>
    <property type="evidence" value="ECO:0007669"/>
    <property type="project" value="TreeGrafter"/>
</dbReference>
<comment type="subunit">
    <text evidence="17">COPII is composed of at least 5 proteins: the SEC23/24 complex, the SEC13/31 complex and SAR1. SEC13 and SEC31 make a 2:2 tetramer that forms the edge element of the COPII outer coat. The tetramer self-assembles in multiple copies to form the complete polyhedral cage. Interacts (via WD 8) with SEC13. Interacts with PDCD6; interaction takes place in response to cytosolic calcium increase and leads to bridge together the BCR(KLHL12) complex and SEC31A, leading to monoubiquitination. Interacts with KLHL12.</text>
</comment>
<keyword evidence="9" id="KW-0931">ER-Golgi transport</keyword>
<keyword evidence="4" id="KW-0813">Transport</keyword>
<evidence type="ECO:0000256" key="9">
    <source>
        <dbReference type="ARBA" id="ARBA00022892"/>
    </source>
</evidence>
<dbReference type="Gene3D" id="1.20.940.10">
    <property type="entry name" value="Functional domain of the splicing factor Prp18"/>
    <property type="match status" value="1"/>
</dbReference>
<keyword evidence="6 18" id="KW-0853">WD repeat</keyword>
<feature type="compositionally biased region" description="Low complexity" evidence="19">
    <location>
        <begin position="1019"/>
        <end position="1042"/>
    </location>
</feature>
<evidence type="ECO:0000256" key="15">
    <source>
        <dbReference type="ARBA" id="ARBA00041470"/>
    </source>
</evidence>
<feature type="compositionally biased region" description="Polar residues" evidence="19">
    <location>
        <begin position="825"/>
        <end position="834"/>
    </location>
</feature>
<keyword evidence="5" id="KW-0963">Cytoplasm</keyword>
<feature type="compositionally biased region" description="Low complexity" evidence="19">
    <location>
        <begin position="937"/>
        <end position="947"/>
    </location>
</feature>
<evidence type="ECO:0000256" key="2">
    <source>
        <dbReference type="ARBA" id="ARBA00004406"/>
    </source>
</evidence>
<dbReference type="GO" id="GO:0070971">
    <property type="term" value="C:endoplasmic reticulum exit site"/>
    <property type="evidence" value="ECO:0007669"/>
    <property type="project" value="TreeGrafter"/>
</dbReference>
<dbReference type="GO" id="GO:0015031">
    <property type="term" value="P:protein transport"/>
    <property type="evidence" value="ECO:0007669"/>
    <property type="project" value="UniProtKB-KW"/>
</dbReference>
<dbReference type="InterPro" id="IPR024298">
    <property type="entry name" value="Sec16_Sec23-bd"/>
</dbReference>
<evidence type="ECO:0000256" key="19">
    <source>
        <dbReference type="SAM" id="MobiDB-lite"/>
    </source>
</evidence>
<evidence type="ECO:0000256" key="1">
    <source>
        <dbReference type="ARBA" id="ARBA00004299"/>
    </source>
</evidence>
<evidence type="ECO:0000256" key="17">
    <source>
        <dbReference type="ARBA" id="ARBA00062896"/>
    </source>
</evidence>
<evidence type="ECO:0000313" key="22">
    <source>
        <dbReference type="Proteomes" id="UP000386466"/>
    </source>
</evidence>
<evidence type="ECO:0000259" key="20">
    <source>
        <dbReference type="Pfam" id="PF12931"/>
    </source>
</evidence>
<dbReference type="Gene3D" id="2.130.10.10">
    <property type="entry name" value="YVTN repeat-like/Quinoprotein amine dehydrogenase"/>
    <property type="match status" value="1"/>
</dbReference>
<gene>
    <name evidence="21" type="ORF">LYPA_23C002517</name>
</gene>
<name>A0A485NQV8_LYNPA</name>
<dbReference type="GO" id="GO:0030127">
    <property type="term" value="C:COPII vesicle coat"/>
    <property type="evidence" value="ECO:0007669"/>
    <property type="project" value="TreeGrafter"/>
</dbReference>
<feature type="domain" description="Sec16 Sec23-binding" evidence="20">
    <location>
        <begin position="547"/>
        <end position="691"/>
    </location>
</feature>
<dbReference type="FunFam" id="2.130.10.10:FF:000009">
    <property type="entry name" value="Protein transport protein Sec31A isoform A"/>
    <property type="match status" value="1"/>
</dbReference>
<evidence type="ECO:0000256" key="7">
    <source>
        <dbReference type="ARBA" id="ARBA00022737"/>
    </source>
</evidence>
<organism evidence="21 22">
    <name type="scientific">Lynx pardinus</name>
    <name type="common">Iberian lynx</name>
    <name type="synonym">Felis pardina</name>
    <dbReference type="NCBI Taxonomy" id="191816"/>
    <lineage>
        <taxon>Eukaryota</taxon>
        <taxon>Metazoa</taxon>
        <taxon>Chordata</taxon>
        <taxon>Craniata</taxon>
        <taxon>Vertebrata</taxon>
        <taxon>Euteleostomi</taxon>
        <taxon>Mammalia</taxon>
        <taxon>Eutheria</taxon>
        <taxon>Laurasiatheria</taxon>
        <taxon>Carnivora</taxon>
        <taxon>Feliformia</taxon>
        <taxon>Felidae</taxon>
        <taxon>Felinae</taxon>
        <taxon>Lynx</taxon>
    </lineage>
</organism>
<feature type="compositionally biased region" description="Polar residues" evidence="19">
    <location>
        <begin position="877"/>
        <end position="888"/>
    </location>
</feature>
<evidence type="ECO:0000256" key="5">
    <source>
        <dbReference type="ARBA" id="ARBA00022490"/>
    </source>
</evidence>
<dbReference type="EMBL" id="CAAGRJ010019039">
    <property type="protein sequence ID" value="VFV33996.1"/>
    <property type="molecule type" value="Genomic_DNA"/>
</dbReference>
<evidence type="ECO:0000256" key="12">
    <source>
        <dbReference type="ARBA" id="ARBA00023329"/>
    </source>
</evidence>
<evidence type="ECO:0000256" key="10">
    <source>
        <dbReference type="ARBA" id="ARBA00022927"/>
    </source>
</evidence>
<evidence type="ECO:0000256" key="4">
    <source>
        <dbReference type="ARBA" id="ARBA00022448"/>
    </source>
</evidence>
<evidence type="ECO:0000256" key="6">
    <source>
        <dbReference type="ARBA" id="ARBA00022574"/>
    </source>
</evidence>
<comment type="function">
    <text evidence="13">Component of the coat protein complex II (COPII) which promotes the formation of transport vesicles from the endoplasmic reticulum (ER). The coat has two main functions, the physical deformation of the endoplasmic reticulum membrane into vesicles and the selection of cargo molecules.</text>
</comment>
<keyword evidence="8" id="KW-0256">Endoplasmic reticulum</keyword>
<dbReference type="GO" id="GO:0005198">
    <property type="term" value="F:structural molecule activity"/>
    <property type="evidence" value="ECO:0007669"/>
    <property type="project" value="TreeGrafter"/>
</dbReference>
<dbReference type="PROSITE" id="PS50082">
    <property type="entry name" value="WD_REPEATS_2"/>
    <property type="match status" value="1"/>
</dbReference>
<dbReference type="Pfam" id="PF12931">
    <property type="entry name" value="TPR_Sec16"/>
    <property type="match status" value="1"/>
</dbReference>
<dbReference type="Gene3D" id="1.25.40.1030">
    <property type="match status" value="1"/>
</dbReference>
<protein>
    <recommendedName>
        <fullName evidence="14">Protein transport protein Sec31A</fullName>
    </recommendedName>
    <alternativeName>
        <fullName evidence="16">SEC31-like protein 1</fullName>
    </alternativeName>
    <alternativeName>
        <fullName evidence="15">SEC31-related protein A</fullName>
    </alternativeName>
</protein>
<evidence type="ECO:0000313" key="21">
    <source>
        <dbReference type="EMBL" id="VFV33996.1"/>
    </source>
</evidence>
<evidence type="ECO:0000256" key="3">
    <source>
        <dbReference type="ARBA" id="ARBA00009358"/>
    </source>
</evidence>
<evidence type="ECO:0000256" key="16">
    <source>
        <dbReference type="ARBA" id="ARBA00043112"/>
    </source>
</evidence>
<accession>A0A485NQV8</accession>
<reference evidence="21 22" key="1">
    <citation type="submission" date="2019-01" db="EMBL/GenBank/DDBJ databases">
        <authorList>
            <person name="Alioto T."/>
            <person name="Alioto T."/>
        </authorList>
    </citation>
    <scope>NUCLEOTIDE SEQUENCE [LARGE SCALE GENOMIC DNA]</scope>
</reference>
<keyword evidence="7" id="KW-0677">Repeat</keyword>
<sequence>MKLKEVDRTAMQAWSPAQNHPIYLATGTSAQQLDATFSTNASLEIFELDLSDPSLDMKSCATFSSSHRYHNLIWGPYKMDSKGNVSGVLIAGGENGNIILYDPSKIIAGDKEVVIAQNDKHTGPVRALDVNIFQTNLVASGANESEIYIWDLNNFATPMTPGAKTQPPEDISCIAWNRQVQHILASASPSGRATVWDLRKNEPIIKVSDHSNRMHCSGLAWHPDVATQMVLASEDDRLPVVQMWDLRFASSPLRVLENHARGILAIAWSMADPELLLSCGKDAKILCSNPNTGEVLYELPTNTQWCFDIQWCPRNPAVLSAASFDGRISVYSIMGGSADGLRQKQVDKLSSSFGNLDPFGTGQPLPPLQIPQQTAQHSIVLPLKKPPKWIRRPVGASFSFGGKLVTFENVRMQSQQGAEQQQQPRPVFISQVVTEKEFLSRSDQLQQVVQSQGFVSYCQKKIDASQTEFEKNVWSFLKVNFEDDSRGKYLELLGYRKEDLGKKIALALNKVDEPDVCIKEGKQESEFLPPAGRTFNISISGDIDGLITQALLTGNFESAVDLCLHDNRMADAIILAIAGGQELLARTQKKYFAKSQSKITRLITAVVMKNWKEIVESCDLKNWREALAAVLTYAKPDEFSALCDLLGTRLESEGDILLQTQACLCYICAGNVEKLVACWTKAQDGSSPLSLQDLIEKVVILRKAVQLTQAMDTNTVGVLLAEKMSQYANLLAAQGSIAAALAFLPENTNQPNIVQLRDRLCRAQGQPVPGQESSKIPYERQQLPKGRPGPMAGHTQMSRVPAQQYYPHGENPPPPGFIMHGNVNPNATTAQLPTSPGHMHTQVPPYPQPQPYQPAQQYSFGTGGSTMYRPQQPVAPSASNAYPNTPYISSASSYSGQSQLYATQPQASPPTSSSAASFPPPPSSGASFQHGGPGAPPSSSAYALPPGTTGTLPAASELPASQRTENQSMQDQAPMLEGPQNGWNDPPALNRVPKKKKIPENFMPPVPITSPIMNPLGDPQSQMLQQQPSAPLPLSSQASFPQPHLPGGQTFHGIQQPLGQPGMPPSFSKPNIEGAPGAPIGNTIQHVQSLPTEKITKKPIPDEHLILKTTFEDLIQRCLSSATDPQTKRKLDDASKRLEFLYDKLREQTLSPTIINGLHNIARSIETRNYSEGLTIHTHIVSTSNFSETSAFMPVLKVVLTQANKLGV</sequence>
<feature type="compositionally biased region" description="Low complexity" evidence="19">
    <location>
        <begin position="889"/>
        <end position="917"/>
    </location>
</feature>
<dbReference type="GO" id="GO:0090110">
    <property type="term" value="P:COPII-coated vesicle cargo loading"/>
    <property type="evidence" value="ECO:0007669"/>
    <property type="project" value="TreeGrafter"/>
</dbReference>
<keyword evidence="10" id="KW-0653">Protein transport</keyword>
<feature type="compositionally biased region" description="Polar residues" evidence="19">
    <location>
        <begin position="959"/>
        <end position="971"/>
    </location>
</feature>
<comment type="similarity">
    <text evidence="3">Belongs to the WD repeat SEC31 family.</text>
</comment>
<keyword evidence="11" id="KW-0472">Membrane</keyword>
<dbReference type="GO" id="GO:0005789">
    <property type="term" value="C:endoplasmic reticulum membrane"/>
    <property type="evidence" value="ECO:0007669"/>
    <property type="project" value="UniProtKB-SubCell"/>
</dbReference>
<dbReference type="SMART" id="SM00320">
    <property type="entry name" value="WD40"/>
    <property type="match status" value="6"/>
</dbReference>
<evidence type="ECO:0000256" key="8">
    <source>
        <dbReference type="ARBA" id="ARBA00022824"/>
    </source>
</evidence>
<dbReference type="FunFam" id="1.25.40.1030:FF:000001">
    <property type="entry name" value="protein transport protein Sec31A isoform X3"/>
    <property type="match status" value="1"/>
</dbReference>
<dbReference type="PANTHER" id="PTHR13923:SF23">
    <property type="entry name" value="PROTEIN TRANSPORT PROTEIN SEC31A"/>
    <property type="match status" value="1"/>
</dbReference>
<evidence type="ECO:0000256" key="18">
    <source>
        <dbReference type="PROSITE-ProRule" id="PRU00221"/>
    </source>
</evidence>
<dbReference type="InterPro" id="IPR001680">
    <property type="entry name" value="WD40_rpt"/>
</dbReference>
<feature type="region of interest" description="Disordered" evidence="19">
    <location>
        <begin position="825"/>
        <end position="1083"/>
    </location>
</feature>
<comment type="subcellular location">
    <subcellularLocation>
        <location evidence="1">Cytoplasmic vesicle</location>
        <location evidence="1">COPII-coated vesicle membrane</location>
        <topology evidence="1">Peripheral membrane protein</topology>
        <orientation evidence="1">Cytoplasmic side</orientation>
    </subcellularLocation>
    <subcellularLocation>
        <location evidence="2">Endoplasmic reticulum membrane</location>
        <topology evidence="2">Peripheral membrane protein</topology>
    </subcellularLocation>
</comment>
<evidence type="ECO:0000256" key="14">
    <source>
        <dbReference type="ARBA" id="ARBA00039468"/>
    </source>
</evidence>
<dbReference type="InterPro" id="IPR015943">
    <property type="entry name" value="WD40/YVTN_repeat-like_dom_sf"/>
</dbReference>
<feature type="repeat" description="WD" evidence="18">
    <location>
        <begin position="118"/>
        <end position="160"/>
    </location>
</feature>
<dbReference type="PANTHER" id="PTHR13923">
    <property type="entry name" value="SEC31-RELATED PROTEIN"/>
    <property type="match status" value="1"/>
</dbReference>
<keyword evidence="12" id="KW-0968">Cytoplasmic vesicle</keyword>
<dbReference type="InterPro" id="IPR036322">
    <property type="entry name" value="WD40_repeat_dom_sf"/>
</dbReference>
<dbReference type="AlphaFoldDB" id="A0A485NQV8"/>
<proteinExistence type="inferred from homology"/>